<dbReference type="InterPro" id="IPR027417">
    <property type="entry name" value="P-loop_NTPase"/>
</dbReference>
<dbReference type="AlphaFoldDB" id="X0UV39"/>
<evidence type="ECO:0008006" key="2">
    <source>
        <dbReference type="Google" id="ProtNLM"/>
    </source>
</evidence>
<proteinExistence type="predicted"/>
<comment type="caution">
    <text evidence="1">The sequence shown here is derived from an EMBL/GenBank/DDBJ whole genome shotgun (WGS) entry which is preliminary data.</text>
</comment>
<organism evidence="1">
    <name type="scientific">marine sediment metagenome</name>
    <dbReference type="NCBI Taxonomy" id="412755"/>
    <lineage>
        <taxon>unclassified sequences</taxon>
        <taxon>metagenomes</taxon>
        <taxon>ecological metagenomes</taxon>
    </lineage>
</organism>
<name>X0UV39_9ZZZZ</name>
<sequence>RPNPYTLFKEEVPLLDIPPRYNSQYKKIMPAFSHQVQMISHVWHRRSAICAAQMRTGKTLCMGTLMEMQGSGNYWLVGPKSALAGVQLDFQIWGIRANPTFMTYERLRKLATDGAPTPDGIYFDEASRIKNPKALRTQAAQYVADQVRAAGGIVSLWTGTPSPKSPVDWWSLAEIACPGYLAEANTYDFTSRLAVQEIMDNPTGGTFKKITTWLDNPAKCGLCGKVDHKDHVFDPDEKGICRVCNAEDHMFEEHAFQASKNEVA</sequence>
<feature type="non-terminal residue" evidence="1">
    <location>
        <position position="1"/>
    </location>
</feature>
<evidence type="ECO:0000313" key="1">
    <source>
        <dbReference type="EMBL" id="GAG09585.1"/>
    </source>
</evidence>
<dbReference type="SUPFAM" id="SSF52540">
    <property type="entry name" value="P-loop containing nucleoside triphosphate hydrolases"/>
    <property type="match status" value="1"/>
</dbReference>
<accession>X0UV39</accession>
<gene>
    <name evidence="1" type="ORF">S01H1_46646</name>
</gene>
<dbReference type="Gene3D" id="3.40.50.300">
    <property type="entry name" value="P-loop containing nucleotide triphosphate hydrolases"/>
    <property type="match status" value="1"/>
</dbReference>
<feature type="non-terminal residue" evidence="1">
    <location>
        <position position="264"/>
    </location>
</feature>
<dbReference type="EMBL" id="BARS01029875">
    <property type="protein sequence ID" value="GAG09585.1"/>
    <property type="molecule type" value="Genomic_DNA"/>
</dbReference>
<protein>
    <recommendedName>
        <fullName evidence="2">Helicase ATP-binding domain-containing protein</fullName>
    </recommendedName>
</protein>
<reference evidence="1" key="1">
    <citation type="journal article" date="2014" name="Front. Microbiol.">
        <title>High frequency of phylogenetically diverse reductive dehalogenase-homologous genes in deep subseafloor sedimentary metagenomes.</title>
        <authorList>
            <person name="Kawai M."/>
            <person name="Futagami T."/>
            <person name="Toyoda A."/>
            <person name="Takaki Y."/>
            <person name="Nishi S."/>
            <person name="Hori S."/>
            <person name="Arai W."/>
            <person name="Tsubouchi T."/>
            <person name="Morono Y."/>
            <person name="Uchiyama I."/>
            <person name="Ito T."/>
            <person name="Fujiyama A."/>
            <person name="Inagaki F."/>
            <person name="Takami H."/>
        </authorList>
    </citation>
    <scope>NUCLEOTIDE SEQUENCE</scope>
    <source>
        <strain evidence="1">Expedition CK06-06</strain>
    </source>
</reference>